<dbReference type="OrthoDB" id="5963582at2759"/>
<protein>
    <submittedName>
        <fullName evidence="1">Uncharacterized protein</fullName>
    </submittedName>
</protein>
<dbReference type="AlphaFoldDB" id="A0A6S7IKV8"/>
<evidence type="ECO:0000313" key="2">
    <source>
        <dbReference type="Proteomes" id="UP001152795"/>
    </source>
</evidence>
<proteinExistence type="predicted"/>
<dbReference type="Proteomes" id="UP001152795">
    <property type="component" value="Unassembled WGS sequence"/>
</dbReference>
<name>A0A6S7IKV8_PARCT</name>
<organism evidence="1 2">
    <name type="scientific">Paramuricea clavata</name>
    <name type="common">Red gorgonian</name>
    <name type="synonym">Violescent sea-whip</name>
    <dbReference type="NCBI Taxonomy" id="317549"/>
    <lineage>
        <taxon>Eukaryota</taxon>
        <taxon>Metazoa</taxon>
        <taxon>Cnidaria</taxon>
        <taxon>Anthozoa</taxon>
        <taxon>Octocorallia</taxon>
        <taxon>Malacalcyonacea</taxon>
        <taxon>Plexauridae</taxon>
        <taxon>Paramuricea</taxon>
    </lineage>
</organism>
<reference evidence="1" key="1">
    <citation type="submission" date="2020-04" db="EMBL/GenBank/DDBJ databases">
        <authorList>
            <person name="Alioto T."/>
            <person name="Alioto T."/>
            <person name="Gomez Garrido J."/>
        </authorList>
    </citation>
    <scope>NUCLEOTIDE SEQUENCE</scope>
    <source>
        <strain evidence="1">A484AB</strain>
    </source>
</reference>
<keyword evidence="2" id="KW-1185">Reference proteome</keyword>
<sequence length="241" mass="27179">MHRKQKFFVFELSVTKFVYDSITGYVVSPGMASEGFFGGKFVAASSAMDRITIKRKSWFKPDITVETMHISCKSDTYQEDHNYGGIIIYQYNGKSEWRTANNTHCKPGYIVIQDTGSENVEKLKSEELGQVHGAVYRNAFGESKTESVVGEGFAIQDGKIKFNSGVFNNPKGSPFHDGLKWMNELSEHCVRKVVKEWMTAGSSGVKQRNFDVKQLLDGFNIAYHPTLQVDEDNNTRSCNIL</sequence>
<dbReference type="EMBL" id="CACRXK020010599">
    <property type="protein sequence ID" value="CAB4019714.1"/>
    <property type="molecule type" value="Genomic_DNA"/>
</dbReference>
<evidence type="ECO:0000313" key="1">
    <source>
        <dbReference type="EMBL" id="CAB4019714.1"/>
    </source>
</evidence>
<accession>A0A6S7IKV8</accession>
<gene>
    <name evidence="1" type="ORF">PACLA_8A082205</name>
</gene>
<comment type="caution">
    <text evidence="1">The sequence shown here is derived from an EMBL/GenBank/DDBJ whole genome shotgun (WGS) entry which is preliminary data.</text>
</comment>